<dbReference type="AlphaFoldDB" id="A0AAW2UAM2"/>
<proteinExistence type="predicted"/>
<dbReference type="InterPro" id="IPR004332">
    <property type="entry name" value="Transposase_MuDR"/>
</dbReference>
<feature type="domain" description="Transposase MuDR plant" evidence="1">
    <location>
        <begin position="110"/>
        <end position="172"/>
    </location>
</feature>
<sequence length="238" mass="27165">MALRSRRFNHLPPLQYGLEGDAVKGGRVKGVRQWRGDVANAVRYGKGNKEVDDDAENIGEMTGDASSNSEFTLDEDIIGSGDDFESENENEEGDGKTVFTASEKYDPNFEIGMIFSSKSDFKDVVYGHAVKTRRSLKTTKNNSRRIYARCDGEGCEWRINALKVIGETTFQIREYNSVHTCARSFNVKNVNSGWLSKKYEDSFRTDPNRAVKEFRKDVIKDIRRNVSKYKHTDPKERH</sequence>
<gene>
    <name evidence="2" type="ORF">Sradi_1564500</name>
</gene>
<dbReference type="PANTHER" id="PTHR31973:SF187">
    <property type="entry name" value="MUTATOR TRANSPOSASE MUDRA PROTEIN"/>
    <property type="match status" value="1"/>
</dbReference>
<organism evidence="2">
    <name type="scientific">Sesamum radiatum</name>
    <name type="common">Black benniseed</name>
    <dbReference type="NCBI Taxonomy" id="300843"/>
    <lineage>
        <taxon>Eukaryota</taxon>
        <taxon>Viridiplantae</taxon>
        <taxon>Streptophyta</taxon>
        <taxon>Embryophyta</taxon>
        <taxon>Tracheophyta</taxon>
        <taxon>Spermatophyta</taxon>
        <taxon>Magnoliopsida</taxon>
        <taxon>eudicotyledons</taxon>
        <taxon>Gunneridae</taxon>
        <taxon>Pentapetalae</taxon>
        <taxon>asterids</taxon>
        <taxon>lamiids</taxon>
        <taxon>Lamiales</taxon>
        <taxon>Pedaliaceae</taxon>
        <taxon>Sesamum</taxon>
    </lineage>
</organism>
<dbReference type="PANTHER" id="PTHR31973">
    <property type="entry name" value="POLYPROTEIN, PUTATIVE-RELATED"/>
    <property type="match status" value="1"/>
</dbReference>
<dbReference type="EMBL" id="JACGWJ010000006">
    <property type="protein sequence ID" value="KAL0413628.1"/>
    <property type="molecule type" value="Genomic_DNA"/>
</dbReference>
<evidence type="ECO:0000313" key="2">
    <source>
        <dbReference type="EMBL" id="KAL0413628.1"/>
    </source>
</evidence>
<protein>
    <recommendedName>
        <fullName evidence="1">Transposase MuDR plant domain-containing protein</fullName>
    </recommendedName>
</protein>
<dbReference type="Pfam" id="PF03108">
    <property type="entry name" value="DBD_Tnp_Mut"/>
    <property type="match status" value="1"/>
</dbReference>
<evidence type="ECO:0000259" key="1">
    <source>
        <dbReference type="Pfam" id="PF03108"/>
    </source>
</evidence>
<reference evidence="2" key="1">
    <citation type="submission" date="2020-06" db="EMBL/GenBank/DDBJ databases">
        <authorList>
            <person name="Li T."/>
            <person name="Hu X."/>
            <person name="Zhang T."/>
            <person name="Song X."/>
            <person name="Zhang H."/>
            <person name="Dai N."/>
            <person name="Sheng W."/>
            <person name="Hou X."/>
            <person name="Wei L."/>
        </authorList>
    </citation>
    <scope>NUCLEOTIDE SEQUENCE</scope>
    <source>
        <strain evidence="2">G02</strain>
        <tissue evidence="2">Leaf</tissue>
    </source>
</reference>
<name>A0AAW2UAM2_SESRA</name>
<accession>A0AAW2UAM2</accession>
<comment type="caution">
    <text evidence="2">The sequence shown here is derived from an EMBL/GenBank/DDBJ whole genome shotgun (WGS) entry which is preliminary data.</text>
</comment>
<reference evidence="2" key="2">
    <citation type="journal article" date="2024" name="Plant">
        <title>Genomic evolution and insights into agronomic trait innovations of Sesamum species.</title>
        <authorList>
            <person name="Miao H."/>
            <person name="Wang L."/>
            <person name="Qu L."/>
            <person name="Liu H."/>
            <person name="Sun Y."/>
            <person name="Le M."/>
            <person name="Wang Q."/>
            <person name="Wei S."/>
            <person name="Zheng Y."/>
            <person name="Lin W."/>
            <person name="Duan Y."/>
            <person name="Cao H."/>
            <person name="Xiong S."/>
            <person name="Wang X."/>
            <person name="Wei L."/>
            <person name="Li C."/>
            <person name="Ma Q."/>
            <person name="Ju M."/>
            <person name="Zhao R."/>
            <person name="Li G."/>
            <person name="Mu C."/>
            <person name="Tian Q."/>
            <person name="Mei H."/>
            <person name="Zhang T."/>
            <person name="Gao T."/>
            <person name="Zhang H."/>
        </authorList>
    </citation>
    <scope>NUCLEOTIDE SEQUENCE</scope>
    <source>
        <strain evidence="2">G02</strain>
    </source>
</reference>